<dbReference type="InterPro" id="IPR011042">
    <property type="entry name" value="6-blade_b-propeller_TolB-like"/>
</dbReference>
<feature type="signal peptide" evidence="1">
    <location>
        <begin position="1"/>
        <end position="25"/>
    </location>
</feature>
<evidence type="ECO:0000256" key="1">
    <source>
        <dbReference type="SAM" id="SignalP"/>
    </source>
</evidence>
<dbReference type="PROSITE" id="PS50093">
    <property type="entry name" value="PKD"/>
    <property type="match status" value="1"/>
</dbReference>
<dbReference type="RefSeq" id="WP_121769128.1">
    <property type="nucleotide sequence ID" value="NZ_RAWM01000008.1"/>
</dbReference>
<dbReference type="InterPro" id="IPR011041">
    <property type="entry name" value="Quinoprot_gluc/sorb_DH_b-prop"/>
</dbReference>
<dbReference type="SUPFAM" id="SSF56988">
    <property type="entry name" value="Anthrax protective antigen"/>
    <property type="match status" value="1"/>
</dbReference>
<dbReference type="PANTHER" id="PTHR19328:SF13">
    <property type="entry name" value="HIPL1 PROTEIN"/>
    <property type="match status" value="1"/>
</dbReference>
<gene>
    <name evidence="4" type="ORF">D7X96_05115</name>
</gene>
<proteinExistence type="predicted"/>
<keyword evidence="5" id="KW-1185">Reference proteome</keyword>
<dbReference type="SMART" id="SM00089">
    <property type="entry name" value="PKD"/>
    <property type="match status" value="1"/>
</dbReference>
<dbReference type="PROSITE" id="PS51820">
    <property type="entry name" value="PA14"/>
    <property type="match status" value="1"/>
</dbReference>
<dbReference type="InterPro" id="IPR035986">
    <property type="entry name" value="PKD_dom_sf"/>
</dbReference>
<sequence length="824" mass="87811">MSLPRRWPVPFAVCLCLGLSWGLLAAAARAPEPVARALPGGFSSELVVGGLHYPTTFAHLPDGRILVAEKSGVVRLVKDGVLQSAPFLDVSARVNNHHDRGLLGLAVDPDFARNGYVYLLYTYDTDATDGDGPKTSRLARYTAVGDTASPSSELVLVGTAVASSCKDLPPGSDCIPSDSASHSVGNVRFAPDGTLFVSLGDGARFDGVDDDALRAQDLDSLAGKLLRVTRTGAGVPSNPFWNGDGQANRSKVWALGLRNPYRFNLRPGTATPYVGDVGWNEHEEINVATPGSNFGWPCYEGPGRQRGYEPKAVCQALYARGPGAVRPPLYSWTHAEGQTSTGGAFILDPAFPEQWRGAYFFADYAQQWIRALRVDEHDQLVPGSVAAFATEAGGVVDLSSGPDSQLHVVDILAGELRRIRYPANNTPPVAVASATPREGVPPLQVFFSSAGSRDADGDALQYLWDFGDGVSMSGVANPEHTYEMAGLYVARLTVSDGHGGSHTASVRISVGNLSPVVTLLAPPESFRFKVGDVVTYAGSASDAEDGAIPDNRLAWTVTLVHCTPGACHSHPYGESQGPGGTLTIPDHGDDVRFELTLTATDSAGLTGSRTVTLLPRKVQVTVQTSPPGMEVVFDGTAGPAPRVRSVIAGSTHTVIAPSPQGAYGFVGWSDGGPAEHTFQVGTEDVGLTAFFEPVAPTECPPGQYRAEYFTNRELAGSPVRVRCEGAPLMNYWWAGSPVEGVGPDDFSVRWTGRFSFATGLYFFMAQADDGIRVFVDGSRVINGWRDQSSTSYVQARWMRSGEHSVVVEYYEHGGDAVAGLQWFR</sequence>
<evidence type="ECO:0000313" key="5">
    <source>
        <dbReference type="Proteomes" id="UP000282656"/>
    </source>
</evidence>
<dbReference type="Proteomes" id="UP000282656">
    <property type="component" value="Unassembled WGS sequence"/>
</dbReference>
<feature type="domain" description="PA14" evidence="3">
    <location>
        <begin position="699"/>
        <end position="824"/>
    </location>
</feature>
<comment type="caution">
    <text evidence="4">The sequence shown here is derived from an EMBL/GenBank/DDBJ whole genome shotgun (WGS) entry which is preliminary data.</text>
</comment>
<dbReference type="InterPro" id="IPR013783">
    <property type="entry name" value="Ig-like_fold"/>
</dbReference>
<dbReference type="InterPro" id="IPR000601">
    <property type="entry name" value="PKD_dom"/>
</dbReference>
<dbReference type="CDD" id="cd00146">
    <property type="entry name" value="PKD"/>
    <property type="match status" value="1"/>
</dbReference>
<dbReference type="SUPFAM" id="SSF49299">
    <property type="entry name" value="PKD domain"/>
    <property type="match status" value="1"/>
</dbReference>
<reference evidence="5" key="1">
    <citation type="submission" date="2018-09" db="EMBL/GenBank/DDBJ databases">
        <authorList>
            <person name="Livingstone P.G."/>
            <person name="Whitworth D.E."/>
        </authorList>
    </citation>
    <scope>NUCLEOTIDE SEQUENCE [LARGE SCALE GENOMIC DNA]</scope>
    <source>
        <strain evidence="5">AB047A</strain>
    </source>
</reference>
<dbReference type="InterPro" id="IPR012938">
    <property type="entry name" value="Glc/Sorbosone_DH"/>
</dbReference>
<dbReference type="InterPro" id="IPR037524">
    <property type="entry name" value="PA14/GLEYA"/>
</dbReference>
<dbReference type="Gene3D" id="2.120.10.30">
    <property type="entry name" value="TolB, C-terminal domain"/>
    <property type="match status" value="1"/>
</dbReference>
<evidence type="ECO:0000313" key="4">
    <source>
        <dbReference type="EMBL" id="RKH72463.1"/>
    </source>
</evidence>
<evidence type="ECO:0000259" key="2">
    <source>
        <dbReference type="PROSITE" id="PS50093"/>
    </source>
</evidence>
<dbReference type="Gene3D" id="2.60.40.10">
    <property type="entry name" value="Immunoglobulins"/>
    <property type="match status" value="1"/>
</dbReference>
<dbReference type="InterPro" id="IPR022409">
    <property type="entry name" value="PKD/Chitinase_dom"/>
</dbReference>
<organism evidence="4 5">
    <name type="scientific">Corallococcus interemptor</name>
    <dbReference type="NCBI Taxonomy" id="2316720"/>
    <lineage>
        <taxon>Bacteria</taxon>
        <taxon>Pseudomonadati</taxon>
        <taxon>Myxococcota</taxon>
        <taxon>Myxococcia</taxon>
        <taxon>Myxococcales</taxon>
        <taxon>Cystobacterineae</taxon>
        <taxon>Myxococcaceae</taxon>
        <taxon>Corallococcus</taxon>
    </lineage>
</organism>
<keyword evidence="1" id="KW-0732">Signal</keyword>
<dbReference type="InterPro" id="IPR011658">
    <property type="entry name" value="PA14_dom"/>
</dbReference>
<dbReference type="EMBL" id="RAWM01000008">
    <property type="protein sequence ID" value="RKH72463.1"/>
    <property type="molecule type" value="Genomic_DNA"/>
</dbReference>
<dbReference type="Gene3D" id="3.90.182.10">
    <property type="entry name" value="Toxin - Anthrax Protective Antigen,domain 1"/>
    <property type="match status" value="1"/>
</dbReference>
<name>A0A3A8QUU0_9BACT</name>
<feature type="chain" id="PRO_5017373780" evidence="1">
    <location>
        <begin position="26"/>
        <end position="824"/>
    </location>
</feature>
<accession>A0A3A8QUU0</accession>
<dbReference type="Pfam" id="PF18911">
    <property type="entry name" value="PKD_4"/>
    <property type="match status" value="1"/>
</dbReference>
<dbReference type="SUPFAM" id="SSF50952">
    <property type="entry name" value="Soluble quinoprotein glucose dehydrogenase"/>
    <property type="match status" value="1"/>
</dbReference>
<dbReference type="Pfam" id="PF07995">
    <property type="entry name" value="GSDH"/>
    <property type="match status" value="1"/>
</dbReference>
<dbReference type="AlphaFoldDB" id="A0A3A8QUU0"/>
<evidence type="ECO:0000259" key="3">
    <source>
        <dbReference type="PROSITE" id="PS51820"/>
    </source>
</evidence>
<dbReference type="Pfam" id="PF07691">
    <property type="entry name" value="PA14"/>
    <property type="match status" value="1"/>
</dbReference>
<protein>
    <submittedName>
        <fullName evidence="4">PKD domain-containing protein</fullName>
    </submittedName>
</protein>
<feature type="domain" description="PKD" evidence="2">
    <location>
        <begin position="428"/>
        <end position="510"/>
    </location>
</feature>
<dbReference type="PANTHER" id="PTHR19328">
    <property type="entry name" value="HEDGEHOG-INTERACTING PROTEIN"/>
    <property type="match status" value="1"/>
</dbReference>
<dbReference type="OrthoDB" id="9770043at2"/>